<evidence type="ECO:0000256" key="1">
    <source>
        <dbReference type="SAM" id="Phobius"/>
    </source>
</evidence>
<accession>A0A2N5CPZ0</accession>
<reference evidence="2 3" key="1">
    <citation type="submission" date="2017-12" db="EMBL/GenBank/DDBJ databases">
        <title>The genome sequence of Caulobacter flavus CGMCC1 15093.</title>
        <authorList>
            <person name="Gao J."/>
            <person name="Mao X."/>
            <person name="Sun J."/>
        </authorList>
    </citation>
    <scope>NUCLEOTIDE SEQUENCE [LARGE SCALE GENOMIC DNA]</scope>
    <source>
        <strain evidence="2 3">CGMCC1 15093</strain>
    </source>
</reference>
<organism evidence="2 3">
    <name type="scientific">Caulobacter flavus</name>
    <dbReference type="NCBI Taxonomy" id="1679497"/>
    <lineage>
        <taxon>Bacteria</taxon>
        <taxon>Pseudomonadati</taxon>
        <taxon>Pseudomonadota</taxon>
        <taxon>Alphaproteobacteria</taxon>
        <taxon>Caulobacterales</taxon>
        <taxon>Caulobacteraceae</taxon>
        <taxon>Caulobacter</taxon>
    </lineage>
</organism>
<keyword evidence="1" id="KW-0812">Transmembrane</keyword>
<evidence type="ECO:0000313" key="2">
    <source>
        <dbReference type="EMBL" id="PLR09202.1"/>
    </source>
</evidence>
<dbReference type="EMBL" id="PJRQ01000040">
    <property type="protein sequence ID" value="PLR09202.1"/>
    <property type="molecule type" value="Genomic_DNA"/>
</dbReference>
<dbReference type="Proteomes" id="UP000234483">
    <property type="component" value="Unassembled WGS sequence"/>
</dbReference>
<keyword evidence="1" id="KW-0472">Membrane</keyword>
<gene>
    <name evidence="2" type="ORF">CFHF_18870</name>
</gene>
<proteinExistence type="predicted"/>
<evidence type="ECO:0000313" key="3">
    <source>
        <dbReference type="Proteomes" id="UP000234483"/>
    </source>
</evidence>
<dbReference type="AlphaFoldDB" id="A0A2N5CPZ0"/>
<comment type="caution">
    <text evidence="2">The sequence shown here is derived from an EMBL/GenBank/DDBJ whole genome shotgun (WGS) entry which is preliminary data.</text>
</comment>
<sequence>MSHRLAAPGRERTCRACSPGRFFGASRLERALHVLHGHGGILGVLGSHGFAFRGHRLVHAAALHGLLGGGILGRRGRHVRHPLLIVLHHLVVHLLAAMVHALHVGVVRRGLGGGGRRGLGLGLGRGAVGECGGPHGQKADSAGHDCDLAHHF</sequence>
<keyword evidence="1" id="KW-1133">Transmembrane helix</keyword>
<name>A0A2N5CPZ0_9CAUL</name>
<protein>
    <submittedName>
        <fullName evidence="2">Uncharacterized protein</fullName>
    </submittedName>
</protein>
<feature type="transmembrane region" description="Helical" evidence="1">
    <location>
        <begin position="83"/>
        <end position="102"/>
    </location>
</feature>